<name>A0ABT3IGT3_9BACT</name>
<sequence length="65" mass="7472">MKKRNERVVSKKITFNRIAIVTLSKADKNSIVGCYRLNPQEEASSWPPCDITSKTLVTYSCEMQY</sequence>
<evidence type="ECO:0000313" key="2">
    <source>
        <dbReference type="Proteomes" id="UP001207742"/>
    </source>
</evidence>
<comment type="caution">
    <text evidence="1">The sequence shown here is derived from an EMBL/GenBank/DDBJ whole genome shotgun (WGS) entry which is preliminary data.</text>
</comment>
<proteinExistence type="predicted"/>
<keyword evidence="2" id="KW-1185">Reference proteome</keyword>
<dbReference type="Proteomes" id="UP001207742">
    <property type="component" value="Unassembled WGS sequence"/>
</dbReference>
<protein>
    <submittedName>
        <fullName evidence="1">Uncharacterized protein</fullName>
    </submittedName>
</protein>
<evidence type="ECO:0000313" key="1">
    <source>
        <dbReference type="EMBL" id="MCW3483178.1"/>
    </source>
</evidence>
<reference evidence="1 2" key="1">
    <citation type="submission" date="2022-10" db="EMBL/GenBank/DDBJ databases">
        <title>Chitinophaga nivalis PC15 sp. nov., isolated from Pyeongchang county, South Korea.</title>
        <authorList>
            <person name="Trinh H.N."/>
        </authorList>
    </citation>
    <scope>NUCLEOTIDE SEQUENCE [LARGE SCALE GENOMIC DNA]</scope>
    <source>
        <strain evidence="1 2">PC14</strain>
    </source>
</reference>
<gene>
    <name evidence="1" type="ORF">OL497_04700</name>
</gene>
<organism evidence="1 2">
    <name type="scientific">Chitinophaga nivalis</name>
    <dbReference type="NCBI Taxonomy" id="2991709"/>
    <lineage>
        <taxon>Bacteria</taxon>
        <taxon>Pseudomonadati</taxon>
        <taxon>Bacteroidota</taxon>
        <taxon>Chitinophagia</taxon>
        <taxon>Chitinophagales</taxon>
        <taxon>Chitinophagaceae</taxon>
        <taxon>Chitinophaga</taxon>
    </lineage>
</organism>
<dbReference type="EMBL" id="JAPDNS010000001">
    <property type="protein sequence ID" value="MCW3483178.1"/>
    <property type="molecule type" value="Genomic_DNA"/>
</dbReference>
<accession>A0ABT3IGT3</accession>
<dbReference type="RefSeq" id="WP_264728235.1">
    <property type="nucleotide sequence ID" value="NZ_JAPDNR010000001.1"/>
</dbReference>